<protein>
    <submittedName>
        <fullName evidence="1">Uncharacterized protein</fullName>
    </submittedName>
</protein>
<organism evidence="1 2">
    <name type="scientific">Streptosporangium algeriense</name>
    <dbReference type="NCBI Taxonomy" id="1682748"/>
    <lineage>
        <taxon>Bacteria</taxon>
        <taxon>Bacillati</taxon>
        <taxon>Actinomycetota</taxon>
        <taxon>Actinomycetes</taxon>
        <taxon>Streptosporangiales</taxon>
        <taxon>Streptosporangiaceae</taxon>
        <taxon>Streptosporangium</taxon>
    </lineage>
</organism>
<dbReference type="Proteomes" id="UP001597024">
    <property type="component" value="Unassembled WGS sequence"/>
</dbReference>
<proteinExistence type="predicted"/>
<comment type="caution">
    <text evidence="1">The sequence shown here is derived from an EMBL/GenBank/DDBJ whole genome shotgun (WGS) entry which is preliminary data.</text>
</comment>
<evidence type="ECO:0000313" key="2">
    <source>
        <dbReference type="Proteomes" id="UP001597024"/>
    </source>
</evidence>
<keyword evidence="2" id="KW-1185">Reference proteome</keyword>
<gene>
    <name evidence="1" type="ORF">ACFQ08_13875</name>
</gene>
<evidence type="ECO:0000313" key="1">
    <source>
        <dbReference type="EMBL" id="MFD0885638.1"/>
    </source>
</evidence>
<reference evidence="2" key="1">
    <citation type="journal article" date="2019" name="Int. J. Syst. Evol. Microbiol.">
        <title>The Global Catalogue of Microorganisms (GCM) 10K type strain sequencing project: providing services to taxonomists for standard genome sequencing and annotation.</title>
        <authorList>
            <consortium name="The Broad Institute Genomics Platform"/>
            <consortium name="The Broad Institute Genome Sequencing Center for Infectious Disease"/>
            <person name="Wu L."/>
            <person name="Ma J."/>
        </authorList>
    </citation>
    <scope>NUCLEOTIDE SEQUENCE [LARGE SCALE GENOMIC DNA]</scope>
    <source>
        <strain evidence="2">CCUG 62974</strain>
    </source>
</reference>
<dbReference type="EMBL" id="JBHTHX010000402">
    <property type="protein sequence ID" value="MFD0885638.1"/>
    <property type="molecule type" value="Genomic_DNA"/>
</dbReference>
<sequence length="413" mass="46262">MNADIELILDLREYLPSVTDKDGFAALWQRLEQVLGSRDLSERPVYLLDAGADGRIAIEVARIARPGPAETFSVVAVRERATPRYRCQDCGGYGPFICASCEGQDNRVCDAHVIILDGALRATCVRHRPGCADCGRLSSFRCAGPSCRRDRAWCDRHRRPHPRDRDISYCPGCFDILFPVCEEPGCRGVGTVACEQVNAQGRRCGHRCCTRHAGRWQVYGAEKLGIGLCRTHRMARGMPLEEALFQIVAASALRRPAMRPPSLAGFAHNLRHLGHSQIAVDYPQLLVRLRAALDRAERAGAVLRDRARVEKAWEQQVTKDDEGRGEGERILTRLRALVRAQDRKYGETIAGSLKFVQYKPPLDRPGQTRRNAMLFVDLPQELRGIFAGKERVRLNDYSARLGVDVRLEGGNRR</sequence>
<accession>A0ABW3DSH6</accession>
<name>A0ABW3DSH6_9ACTN</name>